<gene>
    <name evidence="2" type="ORF">KSP40_PGU014742</name>
</gene>
<reference evidence="2 3" key="1">
    <citation type="journal article" date="2022" name="Nat. Plants">
        <title>Genomes of leafy and leafless Platanthera orchids illuminate the evolution of mycoheterotrophy.</title>
        <authorList>
            <person name="Li M.H."/>
            <person name="Liu K.W."/>
            <person name="Li Z."/>
            <person name="Lu H.C."/>
            <person name="Ye Q.L."/>
            <person name="Zhang D."/>
            <person name="Wang J.Y."/>
            <person name="Li Y.F."/>
            <person name="Zhong Z.M."/>
            <person name="Liu X."/>
            <person name="Yu X."/>
            <person name="Liu D.K."/>
            <person name="Tu X.D."/>
            <person name="Liu B."/>
            <person name="Hao Y."/>
            <person name="Liao X.Y."/>
            <person name="Jiang Y.T."/>
            <person name="Sun W.H."/>
            <person name="Chen J."/>
            <person name="Chen Y.Q."/>
            <person name="Ai Y."/>
            <person name="Zhai J.W."/>
            <person name="Wu S.S."/>
            <person name="Zhou Z."/>
            <person name="Hsiao Y.Y."/>
            <person name="Wu W.L."/>
            <person name="Chen Y.Y."/>
            <person name="Lin Y.F."/>
            <person name="Hsu J.L."/>
            <person name="Li C.Y."/>
            <person name="Wang Z.W."/>
            <person name="Zhao X."/>
            <person name="Zhong W.Y."/>
            <person name="Ma X.K."/>
            <person name="Ma L."/>
            <person name="Huang J."/>
            <person name="Chen G.Z."/>
            <person name="Huang M.Z."/>
            <person name="Huang L."/>
            <person name="Peng D.H."/>
            <person name="Luo Y.B."/>
            <person name="Zou S.Q."/>
            <person name="Chen S.P."/>
            <person name="Lan S."/>
            <person name="Tsai W.C."/>
            <person name="Van de Peer Y."/>
            <person name="Liu Z.J."/>
        </authorList>
    </citation>
    <scope>NUCLEOTIDE SEQUENCE [LARGE SCALE GENOMIC DNA]</scope>
    <source>
        <strain evidence="2">Lor288</strain>
    </source>
</reference>
<evidence type="ECO:0000256" key="1">
    <source>
        <dbReference type="SAM" id="MobiDB-lite"/>
    </source>
</evidence>
<accession>A0ABR2LGP7</accession>
<sequence>MTSDGIQDGGMRYLEQEKRISECLVSVAAVGLQCSRQRPEERSCMRETAAEMSSTALTGAVSGAEPSQMD</sequence>
<feature type="region of interest" description="Disordered" evidence="1">
    <location>
        <begin position="51"/>
        <end position="70"/>
    </location>
</feature>
<protein>
    <submittedName>
        <fullName evidence="2">Uncharacterized protein</fullName>
    </submittedName>
</protein>
<keyword evidence="3" id="KW-1185">Reference proteome</keyword>
<proteinExistence type="predicted"/>
<name>A0ABR2LGP7_9ASPA</name>
<evidence type="ECO:0000313" key="2">
    <source>
        <dbReference type="EMBL" id="KAK8939597.1"/>
    </source>
</evidence>
<dbReference type="Proteomes" id="UP001412067">
    <property type="component" value="Unassembled WGS sequence"/>
</dbReference>
<organism evidence="2 3">
    <name type="scientific">Platanthera guangdongensis</name>
    <dbReference type="NCBI Taxonomy" id="2320717"/>
    <lineage>
        <taxon>Eukaryota</taxon>
        <taxon>Viridiplantae</taxon>
        <taxon>Streptophyta</taxon>
        <taxon>Embryophyta</taxon>
        <taxon>Tracheophyta</taxon>
        <taxon>Spermatophyta</taxon>
        <taxon>Magnoliopsida</taxon>
        <taxon>Liliopsida</taxon>
        <taxon>Asparagales</taxon>
        <taxon>Orchidaceae</taxon>
        <taxon>Orchidoideae</taxon>
        <taxon>Orchideae</taxon>
        <taxon>Orchidinae</taxon>
        <taxon>Platanthera</taxon>
    </lineage>
</organism>
<evidence type="ECO:0000313" key="3">
    <source>
        <dbReference type="Proteomes" id="UP001412067"/>
    </source>
</evidence>
<comment type="caution">
    <text evidence="2">The sequence shown here is derived from an EMBL/GenBank/DDBJ whole genome shotgun (WGS) entry which is preliminary data.</text>
</comment>
<dbReference type="EMBL" id="JBBWWR010000020">
    <property type="protein sequence ID" value="KAK8939597.1"/>
    <property type="molecule type" value="Genomic_DNA"/>
</dbReference>